<organism evidence="1 2">
    <name type="scientific">Puccinia sorghi</name>
    <dbReference type="NCBI Taxonomy" id="27349"/>
    <lineage>
        <taxon>Eukaryota</taxon>
        <taxon>Fungi</taxon>
        <taxon>Dikarya</taxon>
        <taxon>Basidiomycota</taxon>
        <taxon>Pucciniomycotina</taxon>
        <taxon>Pucciniomycetes</taxon>
        <taxon>Pucciniales</taxon>
        <taxon>Pucciniaceae</taxon>
        <taxon>Puccinia</taxon>
    </lineage>
</organism>
<dbReference type="AlphaFoldDB" id="A0A0L6U6B0"/>
<name>A0A0L6U6B0_9BASI</name>
<evidence type="ECO:0000313" key="2">
    <source>
        <dbReference type="Proteomes" id="UP000037035"/>
    </source>
</evidence>
<proteinExistence type="predicted"/>
<dbReference type="Proteomes" id="UP000037035">
    <property type="component" value="Unassembled WGS sequence"/>
</dbReference>
<gene>
    <name evidence="1" type="ORF">VP01_953g6</name>
</gene>
<comment type="caution">
    <text evidence="1">The sequence shown here is derived from an EMBL/GenBank/DDBJ whole genome shotgun (WGS) entry which is preliminary data.</text>
</comment>
<protein>
    <submittedName>
        <fullName evidence="1">Uncharacterized protein</fullName>
    </submittedName>
</protein>
<dbReference type="EMBL" id="LAVV01015203">
    <property type="protein sequence ID" value="KNZ44058.1"/>
    <property type="molecule type" value="Genomic_DNA"/>
</dbReference>
<accession>A0A0L6U6B0</accession>
<dbReference type="VEuPathDB" id="FungiDB:VP01_953g6"/>
<reference evidence="1 2" key="1">
    <citation type="submission" date="2015-08" db="EMBL/GenBank/DDBJ databases">
        <title>Next Generation Sequencing and Analysis of the Genome of Puccinia sorghi L Schw, the Causal Agent of Maize Common Rust.</title>
        <authorList>
            <person name="Rochi L."/>
            <person name="Burguener G."/>
            <person name="Darino M."/>
            <person name="Turjanski A."/>
            <person name="Kreff E."/>
            <person name="Dieguez M.J."/>
            <person name="Sacco F."/>
        </authorList>
    </citation>
    <scope>NUCLEOTIDE SEQUENCE [LARGE SCALE GENOMIC DNA]</scope>
    <source>
        <strain evidence="1 2">RO10H11247</strain>
    </source>
</reference>
<evidence type="ECO:0000313" key="1">
    <source>
        <dbReference type="EMBL" id="KNZ44058.1"/>
    </source>
</evidence>
<sequence length="169" mass="20028">MHKVLDNLDFMEAFPFSQNLFQLGLKFQLKLCWWEDENAGHVTKCLTVVTPPLKNLKQTTSHVLPQFHTLTTDFTTRLSLINTKTPNFPMSRFNLKGGEFVFPDFGFDLGFKSLDRISWMVWRTLKYKKLKMYPELNNKCHQLGFYLQFKTKTVPLFNKIKSKCLYWET</sequence>
<keyword evidence="2" id="KW-1185">Reference proteome</keyword>